<dbReference type="PATRIC" id="fig|1230457.4.peg.3342"/>
<evidence type="ECO:0000313" key="3">
    <source>
        <dbReference type="Proteomes" id="UP000011615"/>
    </source>
</evidence>
<dbReference type="eggNOG" id="arCOG08181">
    <property type="taxonomic scope" value="Archaea"/>
</dbReference>
<dbReference type="Pfam" id="PF09946">
    <property type="entry name" value="DUF2178"/>
    <property type="match status" value="1"/>
</dbReference>
<dbReference type="OrthoDB" id="339577at2157"/>
<dbReference type="STRING" id="1230457.C476_16685"/>
<keyword evidence="3" id="KW-1185">Reference proteome</keyword>
<dbReference type="InterPro" id="IPR019235">
    <property type="entry name" value="DUF2178_TM"/>
</dbReference>
<evidence type="ECO:0000313" key="2">
    <source>
        <dbReference type="EMBL" id="ELZ16987.1"/>
    </source>
</evidence>
<name>M0C3U2_9EURY</name>
<feature type="transmembrane region" description="Helical" evidence="1">
    <location>
        <begin position="43"/>
        <end position="64"/>
    </location>
</feature>
<feature type="transmembrane region" description="Helical" evidence="1">
    <location>
        <begin position="18"/>
        <end position="37"/>
    </location>
</feature>
<organism evidence="2 3">
    <name type="scientific">Natrinema limicola JCM 13563</name>
    <dbReference type="NCBI Taxonomy" id="1230457"/>
    <lineage>
        <taxon>Archaea</taxon>
        <taxon>Methanobacteriati</taxon>
        <taxon>Methanobacteriota</taxon>
        <taxon>Stenosarchaea group</taxon>
        <taxon>Halobacteria</taxon>
        <taxon>Halobacteriales</taxon>
        <taxon>Natrialbaceae</taxon>
        <taxon>Natrinema</taxon>
    </lineage>
</organism>
<accession>M0C3U2</accession>
<feature type="transmembrane region" description="Helical" evidence="1">
    <location>
        <begin position="84"/>
        <end position="103"/>
    </location>
</feature>
<keyword evidence="1" id="KW-0812">Transmembrane</keyword>
<gene>
    <name evidence="2" type="ORF">C476_16685</name>
</gene>
<dbReference type="Proteomes" id="UP000011615">
    <property type="component" value="Unassembled WGS sequence"/>
</dbReference>
<evidence type="ECO:0000256" key="1">
    <source>
        <dbReference type="SAM" id="Phobius"/>
    </source>
</evidence>
<keyword evidence="1" id="KW-1133">Transmembrane helix</keyword>
<comment type="caution">
    <text evidence="2">The sequence shown here is derived from an EMBL/GenBank/DDBJ whole genome shotgun (WGS) entry which is preliminary data.</text>
</comment>
<sequence length="140" mass="14905">MADHRIIAAGLTRQKYRGLVYGIAGLAILGLLAGFVLDQHFAGTIIYLLGAWTAGGIAVLAPMLSEATLQDERDWELHNRASGILIGVTMLIGLSMLPALYVLDAGSYIEITGTVSGVIFTLSALFLLYGVCLGIAKRRI</sequence>
<dbReference type="EMBL" id="AOIT01000069">
    <property type="protein sequence ID" value="ELZ16987.1"/>
    <property type="molecule type" value="Genomic_DNA"/>
</dbReference>
<protein>
    <recommendedName>
        <fullName evidence="4">DUF2178 domain-containing protein</fullName>
    </recommendedName>
</protein>
<feature type="transmembrane region" description="Helical" evidence="1">
    <location>
        <begin position="115"/>
        <end position="136"/>
    </location>
</feature>
<keyword evidence="1" id="KW-0472">Membrane</keyword>
<proteinExistence type="predicted"/>
<dbReference type="AlphaFoldDB" id="M0C3U2"/>
<evidence type="ECO:0008006" key="4">
    <source>
        <dbReference type="Google" id="ProtNLM"/>
    </source>
</evidence>
<reference evidence="2 3" key="1">
    <citation type="journal article" date="2014" name="PLoS Genet.">
        <title>Phylogenetically driven sequencing of extremely halophilic archaea reveals strategies for static and dynamic osmo-response.</title>
        <authorList>
            <person name="Becker E.A."/>
            <person name="Seitzer P.M."/>
            <person name="Tritt A."/>
            <person name="Larsen D."/>
            <person name="Krusor M."/>
            <person name="Yao A.I."/>
            <person name="Wu D."/>
            <person name="Madern D."/>
            <person name="Eisen J.A."/>
            <person name="Darling A.E."/>
            <person name="Facciotti M.T."/>
        </authorList>
    </citation>
    <scope>NUCLEOTIDE SEQUENCE [LARGE SCALE GENOMIC DNA]</scope>
    <source>
        <strain evidence="2 3">JCM 13563</strain>
    </source>
</reference>
<dbReference type="RefSeq" id="WP_008014963.1">
    <property type="nucleotide sequence ID" value="NZ_AOIT01000069.1"/>
</dbReference>